<organism evidence="2 3">
    <name type="scientific">Paenibacillus elgii</name>
    <dbReference type="NCBI Taxonomy" id="189691"/>
    <lineage>
        <taxon>Bacteria</taxon>
        <taxon>Bacillati</taxon>
        <taxon>Bacillota</taxon>
        <taxon>Bacilli</taxon>
        <taxon>Bacillales</taxon>
        <taxon>Paenibacillaceae</taxon>
        <taxon>Paenibacillus</taxon>
    </lineage>
</organism>
<feature type="transmembrane region" description="Helical" evidence="1">
    <location>
        <begin position="83"/>
        <end position="105"/>
    </location>
</feature>
<feature type="transmembrane region" description="Helical" evidence="1">
    <location>
        <begin position="165"/>
        <end position="186"/>
    </location>
</feature>
<dbReference type="Proteomes" id="UP000244184">
    <property type="component" value="Unassembled WGS sequence"/>
</dbReference>
<keyword evidence="1" id="KW-0812">Transmembrane</keyword>
<dbReference type="RefSeq" id="WP_108529966.1">
    <property type="nucleotide sequence ID" value="NZ_PYHP01000005.1"/>
</dbReference>
<keyword evidence="1" id="KW-1133">Transmembrane helix</keyword>
<feature type="transmembrane region" description="Helical" evidence="1">
    <location>
        <begin position="33"/>
        <end position="50"/>
    </location>
</feature>
<protein>
    <submittedName>
        <fullName evidence="2">Uncharacterized protein</fullName>
    </submittedName>
</protein>
<proteinExistence type="predicted"/>
<comment type="caution">
    <text evidence="2">The sequence shown here is derived from an EMBL/GenBank/DDBJ whole genome shotgun (WGS) entry which is preliminary data.</text>
</comment>
<feature type="transmembrane region" description="Helical" evidence="1">
    <location>
        <begin position="6"/>
        <end position="26"/>
    </location>
</feature>
<name>A0A2T6G9S8_9BACL</name>
<evidence type="ECO:0000256" key="1">
    <source>
        <dbReference type="SAM" id="Phobius"/>
    </source>
</evidence>
<feature type="transmembrane region" description="Helical" evidence="1">
    <location>
        <begin position="125"/>
        <end position="144"/>
    </location>
</feature>
<feature type="transmembrane region" description="Helical" evidence="1">
    <location>
        <begin position="56"/>
        <end position="76"/>
    </location>
</feature>
<evidence type="ECO:0000313" key="3">
    <source>
        <dbReference type="Proteomes" id="UP000244184"/>
    </source>
</evidence>
<keyword evidence="1" id="KW-0472">Membrane</keyword>
<dbReference type="AlphaFoldDB" id="A0A2T6G9S8"/>
<dbReference type="EMBL" id="PYHP01000005">
    <property type="protein sequence ID" value="PUA40891.1"/>
    <property type="molecule type" value="Genomic_DNA"/>
</dbReference>
<accession>A0A2T6G9S8</accession>
<feature type="transmembrane region" description="Helical" evidence="1">
    <location>
        <begin position="192"/>
        <end position="211"/>
    </location>
</feature>
<gene>
    <name evidence="2" type="ORF">C8Z91_01570</name>
</gene>
<reference evidence="2 3" key="1">
    <citation type="submission" date="2018-03" db="EMBL/GenBank/DDBJ databases">
        <title>Genome sequence of Paenibacillus elgii strain AC13 an antimicrobial compound producing bacteria.</title>
        <authorList>
            <person name="Kurokawa A.S."/>
            <person name="Araujo J.F."/>
            <person name="Costa R.A."/>
            <person name="Ortega D.B."/>
            <person name="Pires A.S."/>
            <person name="Pappas G.J.Jr."/>
            <person name="Franco O.L."/>
            <person name="Barreto C."/>
            <person name="Magalhaes B.S."/>
            <person name="Kruger R.H."/>
        </authorList>
    </citation>
    <scope>NUCLEOTIDE SEQUENCE [LARGE SCALE GENOMIC DNA]</scope>
    <source>
        <strain evidence="2 3">AC13</strain>
    </source>
</reference>
<sequence length="217" mass="24181">MEELGLFAVLCVIFWSSVFVLTLALFRQNIKPHLKSIIISAFIMTQISLITQAKLLLLGLAVLQPFFTILCFSLFFRLRLTSAVLVSVIVLLYNLISEMLMYLLITRFQLEAFVALAMEATLLPAIFLSSLNSITALILSKMRVGFTFVQFNRKIASTNPTYTKSLFLIMSGGLILLMAVISSLFFAGTKSVLAYSLGTVLLIALIHYLYVKEVADT</sequence>
<evidence type="ECO:0000313" key="2">
    <source>
        <dbReference type="EMBL" id="PUA40891.1"/>
    </source>
</evidence>